<dbReference type="Proteomes" id="UP000813385">
    <property type="component" value="Unassembled WGS sequence"/>
</dbReference>
<dbReference type="AlphaFoldDB" id="A0A8K0TQA3"/>
<feature type="region of interest" description="Disordered" evidence="1">
    <location>
        <begin position="70"/>
        <end position="134"/>
    </location>
</feature>
<protein>
    <submittedName>
        <fullName evidence="2">Uncharacterized protein</fullName>
    </submittedName>
</protein>
<proteinExistence type="predicted"/>
<organism evidence="2 3">
    <name type="scientific">Plectosphaerella cucumerina</name>
    <dbReference type="NCBI Taxonomy" id="40658"/>
    <lineage>
        <taxon>Eukaryota</taxon>
        <taxon>Fungi</taxon>
        <taxon>Dikarya</taxon>
        <taxon>Ascomycota</taxon>
        <taxon>Pezizomycotina</taxon>
        <taxon>Sordariomycetes</taxon>
        <taxon>Hypocreomycetidae</taxon>
        <taxon>Glomerellales</taxon>
        <taxon>Plectosphaerellaceae</taxon>
        <taxon>Plectosphaerella</taxon>
    </lineage>
</organism>
<comment type="caution">
    <text evidence="2">The sequence shown here is derived from an EMBL/GenBank/DDBJ whole genome shotgun (WGS) entry which is preliminary data.</text>
</comment>
<sequence length="134" mass="14574">MVVLFGMLGTRACLGWARSQFRSTGSEGERREYSRVREVTAGEGRQREQETTDEKTDDCAALRRVYPPLFSRPRSKRAGHHTHGTGAARPVILIPSSLPLAPGLPGARSAPSRLSPRVVRPSGGHDKVSCIKVA</sequence>
<feature type="region of interest" description="Disordered" evidence="1">
    <location>
        <begin position="24"/>
        <end position="58"/>
    </location>
</feature>
<gene>
    <name evidence="2" type="ORF">B0T11DRAFT_278727</name>
</gene>
<feature type="compositionally biased region" description="Basic residues" evidence="1">
    <location>
        <begin position="73"/>
        <end position="83"/>
    </location>
</feature>
<feature type="compositionally biased region" description="Basic and acidic residues" evidence="1">
    <location>
        <begin position="123"/>
        <end position="134"/>
    </location>
</feature>
<evidence type="ECO:0000313" key="2">
    <source>
        <dbReference type="EMBL" id="KAH7369415.1"/>
    </source>
</evidence>
<dbReference type="EMBL" id="JAGPXD010000002">
    <property type="protein sequence ID" value="KAH7369415.1"/>
    <property type="molecule type" value="Genomic_DNA"/>
</dbReference>
<feature type="compositionally biased region" description="Low complexity" evidence="1">
    <location>
        <begin position="89"/>
        <end position="112"/>
    </location>
</feature>
<keyword evidence="3" id="KW-1185">Reference proteome</keyword>
<name>A0A8K0TQA3_9PEZI</name>
<accession>A0A8K0TQA3</accession>
<evidence type="ECO:0000313" key="3">
    <source>
        <dbReference type="Proteomes" id="UP000813385"/>
    </source>
</evidence>
<feature type="compositionally biased region" description="Basic and acidic residues" evidence="1">
    <location>
        <begin position="27"/>
        <end position="58"/>
    </location>
</feature>
<evidence type="ECO:0000256" key="1">
    <source>
        <dbReference type="SAM" id="MobiDB-lite"/>
    </source>
</evidence>
<reference evidence="2" key="1">
    <citation type="journal article" date="2021" name="Nat. Commun.">
        <title>Genetic determinants of endophytism in the Arabidopsis root mycobiome.</title>
        <authorList>
            <person name="Mesny F."/>
            <person name="Miyauchi S."/>
            <person name="Thiergart T."/>
            <person name="Pickel B."/>
            <person name="Atanasova L."/>
            <person name="Karlsson M."/>
            <person name="Huettel B."/>
            <person name="Barry K.W."/>
            <person name="Haridas S."/>
            <person name="Chen C."/>
            <person name="Bauer D."/>
            <person name="Andreopoulos W."/>
            <person name="Pangilinan J."/>
            <person name="LaButti K."/>
            <person name="Riley R."/>
            <person name="Lipzen A."/>
            <person name="Clum A."/>
            <person name="Drula E."/>
            <person name="Henrissat B."/>
            <person name="Kohler A."/>
            <person name="Grigoriev I.V."/>
            <person name="Martin F.M."/>
            <person name="Hacquard S."/>
        </authorList>
    </citation>
    <scope>NUCLEOTIDE SEQUENCE</scope>
    <source>
        <strain evidence="2">MPI-CAGE-AT-0016</strain>
    </source>
</reference>